<evidence type="ECO:0000313" key="1">
    <source>
        <dbReference type="EMBL" id="GHO51663.1"/>
    </source>
</evidence>
<organism evidence="1 2">
    <name type="scientific">Ktedonobacter robiniae</name>
    <dbReference type="NCBI Taxonomy" id="2778365"/>
    <lineage>
        <taxon>Bacteria</taxon>
        <taxon>Bacillati</taxon>
        <taxon>Chloroflexota</taxon>
        <taxon>Ktedonobacteria</taxon>
        <taxon>Ktedonobacterales</taxon>
        <taxon>Ktedonobacteraceae</taxon>
        <taxon>Ktedonobacter</taxon>
    </lineage>
</organism>
<sequence length="66" mass="7492">MREDSAENDGDMDHVNCVGAVWIRETHAAESPLGVSSCFAIENIFYAIQYTRNGDQKQPHWHNILC</sequence>
<accession>A0ABQ3UG40</accession>
<protein>
    <submittedName>
        <fullName evidence="1">Uncharacterized protein</fullName>
    </submittedName>
</protein>
<dbReference type="Proteomes" id="UP000654345">
    <property type="component" value="Unassembled WGS sequence"/>
</dbReference>
<proteinExistence type="predicted"/>
<gene>
    <name evidence="1" type="ORF">KSB_01380</name>
</gene>
<dbReference type="EMBL" id="BNJG01000001">
    <property type="protein sequence ID" value="GHO51663.1"/>
    <property type="molecule type" value="Genomic_DNA"/>
</dbReference>
<comment type="caution">
    <text evidence="1">The sequence shown here is derived from an EMBL/GenBank/DDBJ whole genome shotgun (WGS) entry which is preliminary data.</text>
</comment>
<evidence type="ECO:0000313" key="2">
    <source>
        <dbReference type="Proteomes" id="UP000654345"/>
    </source>
</evidence>
<keyword evidence="2" id="KW-1185">Reference proteome</keyword>
<name>A0ABQ3UG40_9CHLR</name>
<reference evidence="1 2" key="1">
    <citation type="journal article" date="2021" name="Int. J. Syst. Evol. Microbiol.">
        <title>Reticulibacter mediterranei gen. nov., sp. nov., within the new family Reticulibacteraceae fam. nov., and Ktedonospora formicarum gen. nov., sp. nov., Ktedonobacter robiniae sp. nov., Dictyobacter formicarum sp. nov. and Dictyobacter arantiisoli sp. nov., belonging to the class Ktedonobacteria.</title>
        <authorList>
            <person name="Yabe S."/>
            <person name="Zheng Y."/>
            <person name="Wang C.M."/>
            <person name="Sakai Y."/>
            <person name="Abe K."/>
            <person name="Yokota A."/>
            <person name="Donadio S."/>
            <person name="Cavaletti L."/>
            <person name="Monciardini P."/>
        </authorList>
    </citation>
    <scope>NUCLEOTIDE SEQUENCE [LARGE SCALE GENOMIC DNA]</scope>
    <source>
        <strain evidence="1 2">SOSP1-30</strain>
    </source>
</reference>